<organism evidence="11">
    <name type="scientific">Sipha flava</name>
    <name type="common">yellow sugarcane aphid</name>
    <dbReference type="NCBI Taxonomy" id="143950"/>
    <lineage>
        <taxon>Eukaryota</taxon>
        <taxon>Metazoa</taxon>
        <taxon>Ecdysozoa</taxon>
        <taxon>Arthropoda</taxon>
        <taxon>Hexapoda</taxon>
        <taxon>Insecta</taxon>
        <taxon>Pterygota</taxon>
        <taxon>Neoptera</taxon>
        <taxon>Paraneoptera</taxon>
        <taxon>Hemiptera</taxon>
        <taxon>Sternorrhyncha</taxon>
        <taxon>Aphidomorpha</taxon>
        <taxon>Aphidoidea</taxon>
        <taxon>Aphididae</taxon>
        <taxon>Sipha</taxon>
    </lineage>
</organism>
<dbReference type="GO" id="GO:0003743">
    <property type="term" value="F:translation initiation factor activity"/>
    <property type="evidence" value="ECO:0007669"/>
    <property type="project" value="UniProtKB-KW"/>
</dbReference>
<dbReference type="RefSeq" id="XP_025409628.1">
    <property type="nucleotide sequence ID" value="XM_025553843.1"/>
</dbReference>
<evidence type="ECO:0000256" key="9">
    <source>
        <dbReference type="RuleBase" id="RU003814"/>
    </source>
</evidence>
<accession>A0A2S2QYA3</accession>
<sequence length="474" mass="53618">MDKPPIDKTREEVEAERKAKRAAKQERKKAALEKQKSDGFDQENQHKNKNSSSEQSKYTNANEPAKIPKPKTNLPKAVPKKQLTQKTEASKKTINIKNKENNIDKKVEEVKDIKSVNLAKKPLGTMTHKVKLFNHLYTDSVSLLMENKLKINSGKVHPSFIKLGVQMRNCVVAGSNARCLAFLYALRQTISDFLTPEHKQFSRSFEEHLGPAIDHLMACRPFSVSMSNAHKYIMWHVKRLPTNISDGHAKDKLENIINNYIYVQIHMAGKAICIAAQNKIADEDVILTYGYSSLIERILTEAYSNNKKFSVIVVDSAPWYEGRQLLHRLVHNNIKCTYVLLSATSFIMTRATKVLLGAHALLANGYVMGRAGSSQIALIAKYFNVPVLVCCETYKFTERVQTDSIVFNELGNENDVMPKEQWLNNRYLIPLCLRYDVTTSDLVTAVVTEIAILPCTSVPVVLRVRPNDYGILNK</sequence>
<protein>
    <recommendedName>
        <fullName evidence="6">Translation initiation factor eIF2B subunit delta</fullName>
    </recommendedName>
    <alternativeName>
        <fullName evidence="7">eIF2B GDP-GTP exchange factor subunit delta</fullName>
    </alternativeName>
</protein>
<proteinExistence type="inferred from homology"/>
<dbReference type="PANTHER" id="PTHR10233:SF14">
    <property type="entry name" value="TRANSLATION INITIATION FACTOR EIF-2B SUBUNIT DELTA"/>
    <property type="match status" value="1"/>
</dbReference>
<dbReference type="Gene3D" id="3.40.50.10470">
    <property type="entry name" value="Translation initiation factor eif-2b, domain 2"/>
    <property type="match status" value="1"/>
</dbReference>
<keyword evidence="3" id="KW-0963">Cytoplasm</keyword>
<comment type="similarity">
    <text evidence="2 9">Belongs to the eIF-2B alpha/beta/delta subunits family.</text>
</comment>
<feature type="compositionally biased region" description="Polar residues" evidence="10">
    <location>
        <begin position="50"/>
        <end position="62"/>
    </location>
</feature>
<name>A0A2S2QYA3_9HEMI</name>
<dbReference type="Proteomes" id="UP000694846">
    <property type="component" value="Unplaced"/>
</dbReference>
<evidence type="ECO:0000256" key="7">
    <source>
        <dbReference type="ARBA" id="ARBA00044356"/>
    </source>
</evidence>
<evidence type="ECO:0000256" key="4">
    <source>
        <dbReference type="ARBA" id="ARBA00022540"/>
    </source>
</evidence>
<evidence type="ECO:0000256" key="10">
    <source>
        <dbReference type="SAM" id="MobiDB-lite"/>
    </source>
</evidence>
<dbReference type="OrthoDB" id="10254737at2759"/>
<keyword evidence="4 11" id="KW-0396">Initiation factor</keyword>
<dbReference type="AlphaFoldDB" id="A0A2S2QYA3"/>
<dbReference type="EMBL" id="GGMS01013461">
    <property type="protein sequence ID" value="MBY82664.1"/>
    <property type="molecule type" value="Transcribed_RNA"/>
</dbReference>
<evidence type="ECO:0000256" key="3">
    <source>
        <dbReference type="ARBA" id="ARBA00022490"/>
    </source>
</evidence>
<comment type="subunit">
    <text evidence="8">Component of the translation initiation factor 2B (eIF2B) complex which is a heterodecamer of two sets of five different subunits: alpha, beta, gamma, delta and epsilon. Subunits alpha, beta and delta comprise a regulatory subcomplex and subunits epsilon and gamma comprise a catalytic subcomplex. Within the complex, the hexameric regulatory complex resides at the center, with the two heterodimeric catalytic subcomplexes bound on opposite sides.</text>
</comment>
<dbReference type="GO" id="GO:0005829">
    <property type="term" value="C:cytosol"/>
    <property type="evidence" value="ECO:0007669"/>
    <property type="project" value="UniProtKB-SubCell"/>
</dbReference>
<dbReference type="InterPro" id="IPR037171">
    <property type="entry name" value="NagB/RpiA_transferase-like"/>
</dbReference>
<keyword evidence="12" id="KW-1185">Reference proteome</keyword>
<evidence type="ECO:0000313" key="12">
    <source>
        <dbReference type="Proteomes" id="UP000694846"/>
    </source>
</evidence>
<evidence type="ECO:0000256" key="5">
    <source>
        <dbReference type="ARBA" id="ARBA00022917"/>
    </source>
</evidence>
<keyword evidence="5" id="KW-0648">Protein biosynthesis</keyword>
<evidence type="ECO:0000256" key="8">
    <source>
        <dbReference type="ARBA" id="ARBA00046432"/>
    </source>
</evidence>
<gene>
    <name evidence="11" type="primary">Eif2b4_1</name>
    <name evidence="13" type="synonym">LOC112683013</name>
    <name evidence="11" type="ORF">g.44387</name>
</gene>
<feature type="compositionally biased region" description="Basic and acidic residues" evidence="10">
    <location>
        <begin position="1"/>
        <end position="46"/>
    </location>
</feature>
<dbReference type="Pfam" id="PF01008">
    <property type="entry name" value="IF-2B"/>
    <property type="match status" value="1"/>
</dbReference>
<evidence type="ECO:0000256" key="2">
    <source>
        <dbReference type="ARBA" id="ARBA00007251"/>
    </source>
</evidence>
<evidence type="ECO:0000313" key="13">
    <source>
        <dbReference type="RefSeq" id="XP_025409628.1"/>
    </source>
</evidence>
<evidence type="ECO:0000256" key="6">
    <source>
        <dbReference type="ARBA" id="ARBA00044147"/>
    </source>
</evidence>
<comment type="subcellular location">
    <subcellularLocation>
        <location evidence="1">Cytoplasm</location>
        <location evidence="1">Cytosol</location>
    </subcellularLocation>
</comment>
<dbReference type="SUPFAM" id="SSF100950">
    <property type="entry name" value="NagB/RpiA/CoA transferase-like"/>
    <property type="match status" value="1"/>
</dbReference>
<feature type="region of interest" description="Disordered" evidence="10">
    <location>
        <begin position="1"/>
        <end position="96"/>
    </location>
</feature>
<reference evidence="13" key="2">
    <citation type="submission" date="2025-04" db="UniProtKB">
        <authorList>
            <consortium name="RefSeq"/>
        </authorList>
    </citation>
    <scope>IDENTIFICATION</scope>
    <source>
        <tissue evidence="13">Whole body</tissue>
    </source>
</reference>
<evidence type="ECO:0000313" key="11">
    <source>
        <dbReference type="EMBL" id="MBY82664.1"/>
    </source>
</evidence>
<evidence type="ECO:0000256" key="1">
    <source>
        <dbReference type="ARBA" id="ARBA00004514"/>
    </source>
</evidence>
<dbReference type="PANTHER" id="PTHR10233">
    <property type="entry name" value="TRANSLATION INITIATION FACTOR EIF-2B"/>
    <property type="match status" value="1"/>
</dbReference>
<dbReference type="InterPro" id="IPR042529">
    <property type="entry name" value="IF_2B-like_C"/>
</dbReference>
<dbReference type="InterPro" id="IPR000649">
    <property type="entry name" value="IF-2B-related"/>
</dbReference>
<reference evidence="11" key="1">
    <citation type="submission" date="2018-04" db="EMBL/GenBank/DDBJ databases">
        <title>Transcriptome assembly of Sipha flava.</title>
        <authorList>
            <person name="Scully E.D."/>
            <person name="Geib S.M."/>
            <person name="Palmer N.A."/>
            <person name="Koch K."/>
            <person name="Bradshaw J."/>
            <person name="Heng-Moss T."/>
            <person name="Sarath G."/>
        </authorList>
    </citation>
    <scope>NUCLEOTIDE SEQUENCE</scope>
</reference>